<dbReference type="EMBL" id="AP021874">
    <property type="protein sequence ID" value="BBO69847.1"/>
    <property type="molecule type" value="Genomic_DNA"/>
</dbReference>
<dbReference type="InterPro" id="IPR014748">
    <property type="entry name" value="Enoyl-CoA_hydra_C"/>
</dbReference>
<dbReference type="Gene3D" id="1.10.12.10">
    <property type="entry name" value="Lyase 2-enoyl-coa Hydratase, Chain A, domain 2"/>
    <property type="match status" value="1"/>
</dbReference>
<protein>
    <recommendedName>
        <fullName evidence="5">Enoyl-CoA hydratase</fullName>
    </recommendedName>
</protein>
<organism evidence="3 4">
    <name type="scientific">Desulfosarcina alkanivorans</name>
    <dbReference type="NCBI Taxonomy" id="571177"/>
    <lineage>
        <taxon>Bacteria</taxon>
        <taxon>Pseudomonadati</taxon>
        <taxon>Thermodesulfobacteriota</taxon>
        <taxon>Desulfobacteria</taxon>
        <taxon>Desulfobacterales</taxon>
        <taxon>Desulfosarcinaceae</taxon>
        <taxon>Desulfosarcina</taxon>
    </lineage>
</organism>
<evidence type="ECO:0000313" key="3">
    <source>
        <dbReference type="EMBL" id="BBO69847.1"/>
    </source>
</evidence>
<dbReference type="Proteomes" id="UP000427906">
    <property type="component" value="Chromosome"/>
</dbReference>
<keyword evidence="4" id="KW-1185">Reference proteome</keyword>
<dbReference type="PANTHER" id="PTHR43113">
    <property type="entry name" value="NUCLEOSIDE-DIPHOSPHATE-SUGAR EPIMERASE"/>
    <property type="match status" value="1"/>
</dbReference>
<dbReference type="KEGG" id="dalk:DSCA_37770"/>
<evidence type="ECO:0000313" key="4">
    <source>
        <dbReference type="Proteomes" id="UP000427906"/>
    </source>
</evidence>
<dbReference type="GO" id="GO:0005829">
    <property type="term" value="C:cytosol"/>
    <property type="evidence" value="ECO:0007669"/>
    <property type="project" value="TreeGrafter"/>
</dbReference>
<accession>A0A5K7YZ15</accession>
<dbReference type="PROSITE" id="PS00166">
    <property type="entry name" value="ENOYL_COA_HYDRATASE"/>
    <property type="match status" value="1"/>
</dbReference>
<dbReference type="GO" id="GO:0008935">
    <property type="term" value="F:1,4-dihydroxy-2-naphthoyl-CoA synthase activity"/>
    <property type="evidence" value="ECO:0007669"/>
    <property type="project" value="TreeGrafter"/>
</dbReference>
<dbReference type="SUPFAM" id="SSF52096">
    <property type="entry name" value="ClpP/crotonase"/>
    <property type="match status" value="1"/>
</dbReference>
<dbReference type="InterPro" id="IPR029045">
    <property type="entry name" value="ClpP/crotonase-like_dom_sf"/>
</dbReference>
<dbReference type="InterPro" id="IPR018376">
    <property type="entry name" value="Enoyl-CoA_hyd/isom_CS"/>
</dbReference>
<evidence type="ECO:0000256" key="1">
    <source>
        <dbReference type="ARBA" id="ARBA00005254"/>
    </source>
</evidence>
<sequence>MLTLTEGDAADRREYLLDFKAMIDTVRRISKPVIASINGVCVGGGNELNIACDLTIASEKAKFGQAGPRVGSMPAFGVPQTLQILVGEKRSREITYLCKLYTAREAEAMGWINKVVPPEQLDKEVEIWANEILGKSPTAIALGKRLHNVYYDMLSSSAEIGIEMLTFFWGTEEAKEGMLAFKEKRPPVFKP</sequence>
<name>A0A5K7YZ15_9BACT</name>
<dbReference type="GO" id="GO:0009234">
    <property type="term" value="P:menaquinone biosynthetic process"/>
    <property type="evidence" value="ECO:0007669"/>
    <property type="project" value="TreeGrafter"/>
</dbReference>
<evidence type="ECO:0008006" key="5">
    <source>
        <dbReference type="Google" id="ProtNLM"/>
    </source>
</evidence>
<reference evidence="3 4" key="1">
    <citation type="submission" date="2019-11" db="EMBL/GenBank/DDBJ databases">
        <title>Comparative genomics of hydrocarbon-degrading Desulfosarcina strains.</title>
        <authorList>
            <person name="Watanabe M."/>
            <person name="Kojima H."/>
            <person name="Fukui M."/>
        </authorList>
    </citation>
    <scope>NUCLEOTIDE SEQUENCE [LARGE SCALE GENOMIC DNA]</scope>
    <source>
        <strain evidence="3 4">PL12</strain>
    </source>
</reference>
<dbReference type="InterPro" id="IPR001753">
    <property type="entry name" value="Enoyl-CoA_hydra/iso"/>
</dbReference>
<dbReference type="AlphaFoldDB" id="A0A5K7YZ15"/>
<dbReference type="PANTHER" id="PTHR43113:SF1">
    <property type="entry name" value="1,4-DIHYDROXY-2-NAPHTHOYL-COA SYNTHASE, PEROXISOMAL"/>
    <property type="match status" value="1"/>
</dbReference>
<comment type="similarity">
    <text evidence="1 2">Belongs to the enoyl-CoA hydratase/isomerase family.</text>
</comment>
<dbReference type="CDD" id="cd06558">
    <property type="entry name" value="crotonase-like"/>
    <property type="match status" value="1"/>
</dbReference>
<evidence type="ECO:0000256" key="2">
    <source>
        <dbReference type="RuleBase" id="RU003707"/>
    </source>
</evidence>
<dbReference type="Gene3D" id="3.90.226.10">
    <property type="entry name" value="2-enoyl-CoA Hydratase, Chain A, domain 1"/>
    <property type="match status" value="1"/>
</dbReference>
<proteinExistence type="inferred from homology"/>
<dbReference type="Pfam" id="PF00378">
    <property type="entry name" value="ECH_1"/>
    <property type="match status" value="1"/>
</dbReference>
<gene>
    <name evidence="3" type="ORF">DSCA_37770</name>
</gene>